<keyword evidence="1" id="KW-0175">Coiled coil</keyword>
<reference evidence="3" key="1">
    <citation type="journal article" date="2022" name="DNA Res.">
        <title>Genome analysis of five recently described species of the CUG-Ser clade uncovers Candida theae as a new hybrid lineage with pathogenic potential in the Candida parapsilosis species complex.</title>
        <authorList>
            <person name="Mixao V."/>
            <person name="Del Olmo V."/>
            <person name="Hegedusova E."/>
            <person name="Saus E."/>
            <person name="Pryszcz L."/>
            <person name="Cillingova A."/>
            <person name="Nosek J."/>
            <person name="Gabaldon T."/>
        </authorList>
    </citation>
    <scope>NUCLEOTIDE SEQUENCE</scope>
    <source>
        <strain evidence="3">CBS 10844</strain>
    </source>
</reference>
<feature type="compositionally biased region" description="Polar residues" evidence="2">
    <location>
        <begin position="170"/>
        <end position="179"/>
    </location>
</feature>
<dbReference type="Proteomes" id="UP001202479">
    <property type="component" value="Unassembled WGS sequence"/>
</dbReference>
<feature type="region of interest" description="Disordered" evidence="2">
    <location>
        <begin position="147"/>
        <end position="179"/>
    </location>
</feature>
<name>A0AAI9SU19_9ASCO</name>
<protein>
    <submittedName>
        <fullName evidence="3">Uncharacterized protein</fullName>
    </submittedName>
</protein>
<dbReference type="EMBL" id="JAHUZD010000138">
    <property type="protein sequence ID" value="KAI3403032.2"/>
    <property type="molecule type" value="Genomic_DNA"/>
</dbReference>
<evidence type="ECO:0000256" key="1">
    <source>
        <dbReference type="SAM" id="Coils"/>
    </source>
</evidence>
<gene>
    <name evidence="3" type="ORF">KGF56_004092</name>
</gene>
<evidence type="ECO:0000313" key="3">
    <source>
        <dbReference type="EMBL" id="KAI3403032.2"/>
    </source>
</evidence>
<feature type="region of interest" description="Disordered" evidence="2">
    <location>
        <begin position="105"/>
        <end position="133"/>
    </location>
</feature>
<keyword evidence="4" id="KW-1185">Reference proteome</keyword>
<accession>A0AAI9SU19</accession>
<feature type="compositionally biased region" description="Basic and acidic residues" evidence="2">
    <location>
        <begin position="105"/>
        <end position="121"/>
    </location>
</feature>
<feature type="coiled-coil region" evidence="1">
    <location>
        <begin position="271"/>
        <end position="305"/>
    </location>
</feature>
<dbReference type="GeneID" id="73381707"/>
<dbReference type="AlphaFoldDB" id="A0AAI9SU19"/>
<organism evidence="3 4">
    <name type="scientific">Candida oxycetoniae</name>
    <dbReference type="NCBI Taxonomy" id="497107"/>
    <lineage>
        <taxon>Eukaryota</taxon>
        <taxon>Fungi</taxon>
        <taxon>Dikarya</taxon>
        <taxon>Ascomycota</taxon>
        <taxon>Saccharomycotina</taxon>
        <taxon>Pichiomycetes</taxon>
        <taxon>Debaryomycetaceae</taxon>
        <taxon>Candida/Lodderomyces clade</taxon>
        <taxon>Candida</taxon>
    </lineage>
</organism>
<feature type="compositionally biased region" description="Basic and acidic residues" evidence="2">
    <location>
        <begin position="55"/>
        <end position="70"/>
    </location>
</feature>
<evidence type="ECO:0000256" key="2">
    <source>
        <dbReference type="SAM" id="MobiDB-lite"/>
    </source>
</evidence>
<proteinExistence type="predicted"/>
<sequence>MEDDELMELNIVPNKTGKPKVTFKKKVLDTSNLRARSRQPIFENDRINNMETEEEKVKKEAGGEGGELDKPSALVIPTYKKKESFSAMNKRRIDISKYVTIDTDKERENVSRGEETERLDLLELDEEDPENNPVIANLDEFDLTIRQTLKPPSPTPPPLALNSKKYVPISSPSSMPRTSARTYMKELSEEYKNENNYDDGTGGDLELRKHGLEIDDEEHEVNELSDNDMGVLKMPNIDFENKFNREIQSDDDEKAEEAETNGQGRFKEVVIYTIEEQIENLSKKLEEAVSRKRQVDQRKQEILDQKRLIGQSRQNLYEKLRNININ</sequence>
<dbReference type="RefSeq" id="XP_049178779.1">
    <property type="nucleotide sequence ID" value="XM_049325495.1"/>
</dbReference>
<feature type="region of interest" description="Disordered" evidence="2">
    <location>
        <begin position="36"/>
        <end position="72"/>
    </location>
</feature>
<evidence type="ECO:0000313" key="4">
    <source>
        <dbReference type="Proteomes" id="UP001202479"/>
    </source>
</evidence>
<comment type="caution">
    <text evidence="3">The sequence shown here is derived from an EMBL/GenBank/DDBJ whole genome shotgun (WGS) entry which is preliminary data.</text>
</comment>